<sequence>MTYRCHNEAINERERYSRLARSCFTERRPHILFKDLFEKGGTVAMFWRALTGEDKFGNSEGERWVITTGAFFVPNCGGMQGSGA</sequence>
<organism evidence="1">
    <name type="scientific">hydrothermal vent metagenome</name>
    <dbReference type="NCBI Taxonomy" id="652676"/>
    <lineage>
        <taxon>unclassified sequences</taxon>
        <taxon>metagenomes</taxon>
        <taxon>ecological metagenomes</taxon>
    </lineage>
</organism>
<protein>
    <submittedName>
        <fullName evidence="1">Uncharacterized protein</fullName>
    </submittedName>
</protein>
<gene>
    <name evidence="1" type="ORF">MNBD_ALPHA05-1483</name>
</gene>
<name>A0A3B0STA3_9ZZZZ</name>
<dbReference type="AlphaFoldDB" id="A0A3B0STA3"/>
<dbReference type="EMBL" id="UOEH01000432">
    <property type="protein sequence ID" value="VAW04327.1"/>
    <property type="molecule type" value="Genomic_DNA"/>
</dbReference>
<evidence type="ECO:0000313" key="1">
    <source>
        <dbReference type="EMBL" id="VAW04327.1"/>
    </source>
</evidence>
<accession>A0A3B0STA3</accession>
<proteinExistence type="predicted"/>
<reference evidence="1" key="1">
    <citation type="submission" date="2018-06" db="EMBL/GenBank/DDBJ databases">
        <authorList>
            <person name="Zhirakovskaya E."/>
        </authorList>
    </citation>
    <scope>NUCLEOTIDE SEQUENCE</scope>
</reference>